<organism evidence="2 3">
    <name type="scientific">Microthyrium microscopicum</name>
    <dbReference type="NCBI Taxonomy" id="703497"/>
    <lineage>
        <taxon>Eukaryota</taxon>
        <taxon>Fungi</taxon>
        <taxon>Dikarya</taxon>
        <taxon>Ascomycota</taxon>
        <taxon>Pezizomycotina</taxon>
        <taxon>Dothideomycetes</taxon>
        <taxon>Dothideomycetes incertae sedis</taxon>
        <taxon>Microthyriales</taxon>
        <taxon>Microthyriaceae</taxon>
        <taxon>Microthyrium</taxon>
    </lineage>
</organism>
<protein>
    <recommendedName>
        <fullName evidence="4">Cora-domain-containing protein</fullName>
    </recommendedName>
</protein>
<sequence>MHQQVAPSFFLTYILFNLVITLPLKLWKVALFCTIQSRNTMDCLETFQYDRYLKDASTFGTFGGACFFEVTSDGFCRRGQLDHEDSVIKWLDSQSQSSSSASVTRLRLLAIPHALRNRESLLPLPISKTLFHDISTAMQLCPSYLQALSSGMATYLRSCSPLSDDRWKCAKFIFQENSYSSCPFSIAITYKGSECRVDALMFGAPFVTPLGVYDTLMLEIFQYLNATSPLIAGPMLLPIMIKELMVKIWTGYVDQCHQELFDVELATRMRKGLANVPYASITDDTVPELGSIDLVDITRSLNSTLTKIAFSSMQCQSSRRVLSFVSDMNSDFQMNVATAELSLQSLQAHLQAKVEHLQSWFEGIEARCIYLTQRAQAQTQTVYSLIAQRDNAVNLRIAEASRSLAEASRRDNTAMKAIAEDSKIVALATARDSASMRIIAIVTILFLPATFTAALFSTSFFDFHPRNPSKVVSTWVWLYCAVTALLTLLIQGFWYYTSRRKEREISEGISMRHITRNARNTT</sequence>
<feature type="transmembrane region" description="Helical" evidence="1">
    <location>
        <begin position="476"/>
        <end position="496"/>
    </location>
</feature>
<accession>A0A6A6UBA1</accession>
<reference evidence="2" key="1">
    <citation type="journal article" date="2020" name="Stud. Mycol.">
        <title>101 Dothideomycetes genomes: a test case for predicting lifestyles and emergence of pathogens.</title>
        <authorList>
            <person name="Haridas S."/>
            <person name="Albert R."/>
            <person name="Binder M."/>
            <person name="Bloem J."/>
            <person name="Labutti K."/>
            <person name="Salamov A."/>
            <person name="Andreopoulos B."/>
            <person name="Baker S."/>
            <person name="Barry K."/>
            <person name="Bills G."/>
            <person name="Bluhm B."/>
            <person name="Cannon C."/>
            <person name="Castanera R."/>
            <person name="Culley D."/>
            <person name="Daum C."/>
            <person name="Ezra D."/>
            <person name="Gonzalez J."/>
            <person name="Henrissat B."/>
            <person name="Kuo A."/>
            <person name="Liang C."/>
            <person name="Lipzen A."/>
            <person name="Lutzoni F."/>
            <person name="Magnuson J."/>
            <person name="Mondo S."/>
            <person name="Nolan M."/>
            <person name="Ohm R."/>
            <person name="Pangilinan J."/>
            <person name="Park H.-J."/>
            <person name="Ramirez L."/>
            <person name="Alfaro M."/>
            <person name="Sun H."/>
            <person name="Tritt A."/>
            <person name="Yoshinaga Y."/>
            <person name="Zwiers L.-H."/>
            <person name="Turgeon B."/>
            <person name="Goodwin S."/>
            <person name="Spatafora J."/>
            <person name="Crous P."/>
            <person name="Grigoriev I."/>
        </authorList>
    </citation>
    <scope>NUCLEOTIDE SEQUENCE</scope>
    <source>
        <strain evidence="2">CBS 115976</strain>
    </source>
</reference>
<evidence type="ECO:0000313" key="3">
    <source>
        <dbReference type="Proteomes" id="UP000799302"/>
    </source>
</evidence>
<feature type="transmembrane region" description="Helical" evidence="1">
    <location>
        <begin position="6"/>
        <end position="27"/>
    </location>
</feature>
<gene>
    <name evidence="2" type="ORF">BT63DRAFT_255003</name>
</gene>
<proteinExistence type="predicted"/>
<evidence type="ECO:0008006" key="4">
    <source>
        <dbReference type="Google" id="ProtNLM"/>
    </source>
</evidence>
<dbReference type="AlphaFoldDB" id="A0A6A6UBA1"/>
<keyword evidence="1" id="KW-0812">Transmembrane</keyword>
<keyword evidence="1" id="KW-0472">Membrane</keyword>
<keyword evidence="1" id="KW-1133">Transmembrane helix</keyword>
<evidence type="ECO:0000256" key="1">
    <source>
        <dbReference type="SAM" id="Phobius"/>
    </source>
</evidence>
<evidence type="ECO:0000313" key="2">
    <source>
        <dbReference type="EMBL" id="KAF2669230.1"/>
    </source>
</evidence>
<keyword evidence="3" id="KW-1185">Reference proteome</keyword>
<dbReference type="Proteomes" id="UP000799302">
    <property type="component" value="Unassembled WGS sequence"/>
</dbReference>
<dbReference type="OrthoDB" id="3738195at2759"/>
<feature type="transmembrane region" description="Helical" evidence="1">
    <location>
        <begin position="438"/>
        <end position="456"/>
    </location>
</feature>
<dbReference type="Gene3D" id="1.20.58.340">
    <property type="entry name" value="Magnesium transport protein CorA, transmembrane region"/>
    <property type="match status" value="1"/>
</dbReference>
<name>A0A6A6UBA1_9PEZI</name>
<dbReference type="EMBL" id="MU004235">
    <property type="protein sequence ID" value="KAF2669230.1"/>
    <property type="molecule type" value="Genomic_DNA"/>
</dbReference>